<keyword evidence="2" id="KW-1185">Reference proteome</keyword>
<organism evidence="1 2">
    <name type="scientific">Austropuccinia psidii MF-1</name>
    <dbReference type="NCBI Taxonomy" id="1389203"/>
    <lineage>
        <taxon>Eukaryota</taxon>
        <taxon>Fungi</taxon>
        <taxon>Dikarya</taxon>
        <taxon>Basidiomycota</taxon>
        <taxon>Pucciniomycotina</taxon>
        <taxon>Pucciniomycetes</taxon>
        <taxon>Pucciniales</taxon>
        <taxon>Sphaerophragmiaceae</taxon>
        <taxon>Austropuccinia</taxon>
    </lineage>
</organism>
<dbReference type="EMBL" id="AVOT02009698">
    <property type="protein sequence ID" value="MBW0488630.1"/>
    <property type="molecule type" value="Genomic_DNA"/>
</dbReference>
<accession>A0A9Q3CT46</accession>
<dbReference type="Proteomes" id="UP000765509">
    <property type="component" value="Unassembled WGS sequence"/>
</dbReference>
<sequence length="280" mass="30579">MQEPYRAADRSNHLHHNGSNFSEWVSGINRVLCIAFNLELSVDNLPSSLENRSPQENRAISHFIDATLPPNFALCIGVVLACTTAKEFFDVIKARCCPGNCFQKLKVARDMLNLLVENGSGQPKPNSTIVLLLCKSFAIFKKLGIDADELEGLLAQAVCHAPASLDQVAFNQLVTSAILAKGDEKPLSTFMGQVILKTLRRDNEHSQSSSLFIYCVSGSQDHPRLHSRPCSPYFAKPVASMSNVCHPLNTLWTSLAVHAFTVDIRATGKPTACTQGASQI</sequence>
<dbReference type="AlphaFoldDB" id="A0A9Q3CT46"/>
<evidence type="ECO:0000313" key="1">
    <source>
        <dbReference type="EMBL" id="MBW0488630.1"/>
    </source>
</evidence>
<reference evidence="1" key="1">
    <citation type="submission" date="2021-03" db="EMBL/GenBank/DDBJ databases">
        <title>Draft genome sequence of rust myrtle Austropuccinia psidii MF-1, a brazilian biotype.</title>
        <authorList>
            <person name="Quecine M.C."/>
            <person name="Pachon D.M.R."/>
            <person name="Bonatelli M.L."/>
            <person name="Correr F.H."/>
            <person name="Franceschini L.M."/>
            <person name="Leite T.F."/>
            <person name="Margarido G.R.A."/>
            <person name="Almeida C.A."/>
            <person name="Ferrarezi J.A."/>
            <person name="Labate C.A."/>
        </authorList>
    </citation>
    <scope>NUCLEOTIDE SEQUENCE</scope>
    <source>
        <strain evidence="1">MF-1</strain>
    </source>
</reference>
<dbReference type="OrthoDB" id="2505547at2759"/>
<comment type="caution">
    <text evidence="1">The sequence shown here is derived from an EMBL/GenBank/DDBJ whole genome shotgun (WGS) entry which is preliminary data.</text>
</comment>
<protein>
    <submittedName>
        <fullName evidence="1">Uncharacterized protein</fullName>
    </submittedName>
</protein>
<proteinExistence type="predicted"/>
<evidence type="ECO:0000313" key="2">
    <source>
        <dbReference type="Proteomes" id="UP000765509"/>
    </source>
</evidence>
<name>A0A9Q3CT46_9BASI</name>
<gene>
    <name evidence="1" type="ORF">O181_028345</name>
</gene>